<name>A0ABU7AC22_9TELE</name>
<sequence>MRITPHSYQVTPSVSVNISIAVIKICSRFSSVVPTVNLYLQSRPEEVNDREEIVKDVKEKTTVLGES</sequence>
<dbReference type="Proteomes" id="UP001345963">
    <property type="component" value="Unassembled WGS sequence"/>
</dbReference>
<gene>
    <name evidence="1" type="ORF">ATANTOWER_031799</name>
</gene>
<protein>
    <submittedName>
        <fullName evidence="1">Uncharacterized protein</fullName>
    </submittedName>
</protein>
<accession>A0ABU7AC22</accession>
<reference evidence="1 2" key="1">
    <citation type="submission" date="2021-07" db="EMBL/GenBank/DDBJ databases">
        <authorList>
            <person name="Palmer J.M."/>
        </authorList>
    </citation>
    <scope>NUCLEOTIDE SEQUENCE [LARGE SCALE GENOMIC DNA]</scope>
    <source>
        <strain evidence="1 2">AT_MEX2019</strain>
        <tissue evidence="1">Muscle</tissue>
    </source>
</reference>
<dbReference type="EMBL" id="JAHUTI010010743">
    <property type="protein sequence ID" value="MED6235691.1"/>
    <property type="molecule type" value="Genomic_DNA"/>
</dbReference>
<comment type="caution">
    <text evidence="1">The sequence shown here is derived from an EMBL/GenBank/DDBJ whole genome shotgun (WGS) entry which is preliminary data.</text>
</comment>
<proteinExistence type="predicted"/>
<keyword evidence="2" id="KW-1185">Reference proteome</keyword>
<organism evidence="1 2">
    <name type="scientific">Ataeniobius toweri</name>
    <dbReference type="NCBI Taxonomy" id="208326"/>
    <lineage>
        <taxon>Eukaryota</taxon>
        <taxon>Metazoa</taxon>
        <taxon>Chordata</taxon>
        <taxon>Craniata</taxon>
        <taxon>Vertebrata</taxon>
        <taxon>Euteleostomi</taxon>
        <taxon>Actinopterygii</taxon>
        <taxon>Neopterygii</taxon>
        <taxon>Teleostei</taxon>
        <taxon>Neoteleostei</taxon>
        <taxon>Acanthomorphata</taxon>
        <taxon>Ovalentaria</taxon>
        <taxon>Atherinomorphae</taxon>
        <taxon>Cyprinodontiformes</taxon>
        <taxon>Goodeidae</taxon>
        <taxon>Ataeniobius</taxon>
    </lineage>
</organism>
<evidence type="ECO:0000313" key="2">
    <source>
        <dbReference type="Proteomes" id="UP001345963"/>
    </source>
</evidence>
<evidence type="ECO:0000313" key="1">
    <source>
        <dbReference type="EMBL" id="MED6235691.1"/>
    </source>
</evidence>